<proteinExistence type="predicted"/>
<gene>
    <name evidence="1" type="ORF">H9Q08_08505</name>
</gene>
<dbReference type="RefSeq" id="WP_235130982.1">
    <property type="nucleotide sequence ID" value="NZ_JACSGT010000001.1"/>
</dbReference>
<dbReference type="Proteomes" id="UP001430374">
    <property type="component" value="Unassembled WGS sequence"/>
</dbReference>
<organism evidence="1 2">
    <name type="scientific">Chryseobacterium indicum</name>
    <dbReference type="NCBI Taxonomy" id="2766954"/>
    <lineage>
        <taxon>Bacteria</taxon>
        <taxon>Pseudomonadati</taxon>
        <taxon>Bacteroidota</taxon>
        <taxon>Flavobacteriia</taxon>
        <taxon>Flavobacteriales</taxon>
        <taxon>Weeksellaceae</taxon>
        <taxon>Chryseobacterium group</taxon>
        <taxon>Chryseobacterium</taxon>
    </lineage>
</organism>
<evidence type="ECO:0000313" key="1">
    <source>
        <dbReference type="EMBL" id="MCF2219344.1"/>
    </source>
</evidence>
<protein>
    <submittedName>
        <fullName evidence="1">Uncharacterized protein</fullName>
    </submittedName>
</protein>
<comment type="caution">
    <text evidence="1">The sequence shown here is derived from an EMBL/GenBank/DDBJ whole genome shotgun (WGS) entry which is preliminary data.</text>
</comment>
<name>A0ABS9C6L8_9FLAO</name>
<keyword evidence="2" id="KW-1185">Reference proteome</keyword>
<reference evidence="1" key="1">
    <citation type="submission" date="2021-08" db="EMBL/GenBank/DDBJ databases">
        <title>Complete genome sequence of Chryseobacterium sp strain PS-8.</title>
        <authorList>
            <person name="Das S.K."/>
        </authorList>
    </citation>
    <scope>NUCLEOTIDE SEQUENCE</scope>
    <source>
        <strain evidence="1">PS-8</strain>
    </source>
</reference>
<evidence type="ECO:0000313" key="2">
    <source>
        <dbReference type="Proteomes" id="UP001430374"/>
    </source>
</evidence>
<accession>A0ABS9C6L8</accession>
<sequence length="71" mass="8189">MISYYDFKNLPNQAQCSFVMSEGRVMSERTVNSVKYVLYEVSYFTVEVICNTVNNKTEVINVFQNKGAYAI</sequence>
<dbReference type="EMBL" id="JACSGT010000001">
    <property type="protein sequence ID" value="MCF2219344.1"/>
    <property type="molecule type" value="Genomic_DNA"/>
</dbReference>